<dbReference type="Gene3D" id="3.30.70.270">
    <property type="match status" value="1"/>
</dbReference>
<dbReference type="PROSITE" id="PS50110">
    <property type="entry name" value="RESPONSE_REGULATORY"/>
    <property type="match status" value="1"/>
</dbReference>
<evidence type="ECO:0000256" key="3">
    <source>
        <dbReference type="PROSITE-ProRule" id="PRU00169"/>
    </source>
</evidence>
<dbReference type="Proteomes" id="UP000777265">
    <property type="component" value="Unassembled WGS sequence"/>
</dbReference>
<dbReference type="InterPro" id="IPR000160">
    <property type="entry name" value="GGDEF_dom"/>
</dbReference>
<protein>
    <recommendedName>
        <fullName evidence="1">diguanylate cyclase</fullName>
        <ecNumber evidence="1">2.7.7.65</ecNumber>
    </recommendedName>
</protein>
<dbReference type="PANTHER" id="PTHR45138">
    <property type="entry name" value="REGULATORY COMPONENTS OF SENSORY TRANSDUCTION SYSTEM"/>
    <property type="match status" value="1"/>
</dbReference>
<dbReference type="InterPro" id="IPR050469">
    <property type="entry name" value="Diguanylate_Cyclase"/>
</dbReference>
<feature type="modified residue" description="4-aspartylphosphate" evidence="3">
    <location>
        <position position="55"/>
    </location>
</feature>
<dbReference type="PANTHER" id="PTHR45138:SF9">
    <property type="entry name" value="DIGUANYLATE CYCLASE DGCM-RELATED"/>
    <property type="match status" value="1"/>
</dbReference>
<comment type="caution">
    <text evidence="4">The sequence shown here is derived from an EMBL/GenBank/DDBJ whole genome shotgun (WGS) entry which is preliminary data.</text>
</comment>
<dbReference type="CDD" id="cd01949">
    <property type="entry name" value="GGDEF"/>
    <property type="match status" value="1"/>
</dbReference>
<dbReference type="AlphaFoldDB" id="A0A351U6N7"/>
<sequence>MEIEKRIFIIDDEKDLLFILKEFFEAYGIEAVTYEAPPDLEVEIREKKPGAVLVDILIPNTSGFDILNDIRRIDPNLPVIMMTGQPDDEKRIESLRNGAYALLAKPFRSFEEVYHIVNNAANHYVEIQRTVRLTAEIRKRHEHERLNLLELDFLKKLQLMIGETEDSSFVIKNSFALLKSFLDFQVFAVRMVQEEDINIQIYPNVGPDTKLMECITTTLVGRVPERSGVERRTDETMDGGRGTASANTSGYNYMTVDMSSRDTVYGYAGLYRVLPFNESEEAIFNRFCSNIALTLEKIRLFNEIKALSIHDGLTGIYNHAFIVRALEDEIERSKRYGSALSVALFDIDDFKSVNDTYGHLAGDAVLRRLAELMKGSLRTIDIVGRYGGEEFLAILPETDGANGYIVAERFRDTVEKERFVYGGERIKMTISGGVGRYTYGMDVNKLIKVADDNLFRAKREGRNRIVL</sequence>
<dbReference type="GO" id="GO:0043709">
    <property type="term" value="P:cell adhesion involved in single-species biofilm formation"/>
    <property type="evidence" value="ECO:0007669"/>
    <property type="project" value="TreeGrafter"/>
</dbReference>
<dbReference type="GO" id="GO:0052621">
    <property type="term" value="F:diguanylate cyclase activity"/>
    <property type="evidence" value="ECO:0007669"/>
    <property type="project" value="UniProtKB-EC"/>
</dbReference>
<dbReference type="InterPro" id="IPR043128">
    <property type="entry name" value="Rev_trsase/Diguanyl_cyclase"/>
</dbReference>
<dbReference type="SUPFAM" id="SSF52172">
    <property type="entry name" value="CheY-like"/>
    <property type="match status" value="1"/>
</dbReference>
<dbReference type="Pfam" id="PF00990">
    <property type="entry name" value="GGDEF"/>
    <property type="match status" value="1"/>
</dbReference>
<dbReference type="InterPro" id="IPR029787">
    <property type="entry name" value="Nucleotide_cyclase"/>
</dbReference>
<dbReference type="EMBL" id="JAAYEE010000028">
    <property type="protein sequence ID" value="NLW34183.1"/>
    <property type="molecule type" value="Genomic_DNA"/>
</dbReference>
<dbReference type="GO" id="GO:1902201">
    <property type="term" value="P:negative regulation of bacterial-type flagellum-dependent cell motility"/>
    <property type="evidence" value="ECO:0007669"/>
    <property type="project" value="TreeGrafter"/>
</dbReference>
<gene>
    <name evidence="4" type="ORF">GXY80_01690</name>
</gene>
<dbReference type="Gene3D" id="3.40.50.2300">
    <property type="match status" value="1"/>
</dbReference>
<dbReference type="GO" id="GO:0005886">
    <property type="term" value="C:plasma membrane"/>
    <property type="evidence" value="ECO:0007669"/>
    <property type="project" value="TreeGrafter"/>
</dbReference>
<organism evidence="4 5">
    <name type="scientific">Syntrophorhabdus aromaticivorans</name>
    <dbReference type="NCBI Taxonomy" id="328301"/>
    <lineage>
        <taxon>Bacteria</taxon>
        <taxon>Pseudomonadati</taxon>
        <taxon>Thermodesulfobacteriota</taxon>
        <taxon>Syntrophorhabdia</taxon>
        <taxon>Syntrophorhabdales</taxon>
        <taxon>Syntrophorhabdaceae</taxon>
        <taxon>Syntrophorhabdus</taxon>
    </lineage>
</organism>
<proteinExistence type="predicted"/>
<keyword evidence="3" id="KW-0597">Phosphoprotein</keyword>
<dbReference type="EC" id="2.7.7.65" evidence="1"/>
<dbReference type="NCBIfam" id="TIGR00254">
    <property type="entry name" value="GGDEF"/>
    <property type="match status" value="1"/>
</dbReference>
<dbReference type="SUPFAM" id="SSF55073">
    <property type="entry name" value="Nucleotide cyclase"/>
    <property type="match status" value="1"/>
</dbReference>
<dbReference type="PROSITE" id="PS50887">
    <property type="entry name" value="GGDEF"/>
    <property type="match status" value="1"/>
</dbReference>
<reference evidence="4" key="2">
    <citation type="submission" date="2020-01" db="EMBL/GenBank/DDBJ databases">
        <authorList>
            <person name="Campanaro S."/>
        </authorList>
    </citation>
    <scope>NUCLEOTIDE SEQUENCE</scope>
    <source>
        <strain evidence="4">AS06rmzACSIP_7</strain>
    </source>
</reference>
<dbReference type="STRING" id="909663.GCA_000512235_02709"/>
<dbReference type="Pfam" id="PF00072">
    <property type="entry name" value="Response_reg"/>
    <property type="match status" value="1"/>
</dbReference>
<reference evidence="4" key="1">
    <citation type="journal article" date="2020" name="Biotechnol. Biofuels">
        <title>New insights from the biogas microbiome by comprehensive genome-resolved metagenomics of nearly 1600 species originating from multiple anaerobic digesters.</title>
        <authorList>
            <person name="Campanaro S."/>
            <person name="Treu L."/>
            <person name="Rodriguez-R L.M."/>
            <person name="Kovalovszki A."/>
            <person name="Ziels R.M."/>
            <person name="Maus I."/>
            <person name="Zhu X."/>
            <person name="Kougias P.G."/>
            <person name="Basile A."/>
            <person name="Luo G."/>
            <person name="Schluter A."/>
            <person name="Konstantinidis K.T."/>
            <person name="Angelidaki I."/>
        </authorList>
    </citation>
    <scope>NUCLEOTIDE SEQUENCE</scope>
    <source>
        <strain evidence="4">AS06rmzACSIP_7</strain>
    </source>
</reference>
<dbReference type="SMART" id="SM00267">
    <property type="entry name" value="GGDEF"/>
    <property type="match status" value="1"/>
</dbReference>
<dbReference type="FunFam" id="3.30.70.270:FF:000001">
    <property type="entry name" value="Diguanylate cyclase domain protein"/>
    <property type="match status" value="1"/>
</dbReference>
<evidence type="ECO:0000313" key="4">
    <source>
        <dbReference type="EMBL" id="NLW34183.1"/>
    </source>
</evidence>
<comment type="catalytic activity">
    <reaction evidence="2">
        <text>2 GTP = 3',3'-c-di-GMP + 2 diphosphate</text>
        <dbReference type="Rhea" id="RHEA:24898"/>
        <dbReference type="ChEBI" id="CHEBI:33019"/>
        <dbReference type="ChEBI" id="CHEBI:37565"/>
        <dbReference type="ChEBI" id="CHEBI:58805"/>
        <dbReference type="EC" id="2.7.7.65"/>
    </reaction>
</comment>
<dbReference type="SUPFAM" id="SSF55781">
    <property type="entry name" value="GAF domain-like"/>
    <property type="match status" value="1"/>
</dbReference>
<dbReference type="SMART" id="SM00448">
    <property type="entry name" value="REC"/>
    <property type="match status" value="1"/>
</dbReference>
<evidence type="ECO:0000256" key="2">
    <source>
        <dbReference type="ARBA" id="ARBA00034247"/>
    </source>
</evidence>
<evidence type="ECO:0000313" key="5">
    <source>
        <dbReference type="Proteomes" id="UP000777265"/>
    </source>
</evidence>
<evidence type="ECO:0000256" key="1">
    <source>
        <dbReference type="ARBA" id="ARBA00012528"/>
    </source>
</evidence>
<name>A0A351U6N7_9BACT</name>
<accession>A0A351U6N7</accession>
<dbReference type="InterPro" id="IPR001789">
    <property type="entry name" value="Sig_transdc_resp-reg_receiver"/>
</dbReference>
<dbReference type="InterPro" id="IPR011006">
    <property type="entry name" value="CheY-like_superfamily"/>
</dbReference>
<dbReference type="GO" id="GO:0000160">
    <property type="term" value="P:phosphorelay signal transduction system"/>
    <property type="evidence" value="ECO:0007669"/>
    <property type="project" value="InterPro"/>
</dbReference>